<keyword evidence="9" id="KW-0238">DNA-binding</keyword>
<evidence type="ECO:0000256" key="8">
    <source>
        <dbReference type="ARBA" id="ARBA00023015"/>
    </source>
</evidence>
<dbReference type="EMBL" id="JAOPHQ010005152">
    <property type="protein sequence ID" value="KAK0136481.1"/>
    <property type="molecule type" value="Genomic_DNA"/>
</dbReference>
<reference evidence="14" key="1">
    <citation type="journal article" date="2023" name="Front. Mar. Sci.">
        <title>A new Merluccius polli reference genome to investigate the effects of global change in West African waters.</title>
        <authorList>
            <person name="Mateo J.L."/>
            <person name="Blanco-Fernandez C."/>
            <person name="Garcia-Vazquez E."/>
            <person name="Machado-Schiaffino G."/>
        </authorList>
    </citation>
    <scope>NUCLEOTIDE SEQUENCE</scope>
    <source>
        <strain evidence="14">C29</strain>
        <tissue evidence="14">Fin</tissue>
    </source>
</reference>
<dbReference type="PANTHER" id="PTHR15437">
    <property type="entry name" value="TRANSCRIPTION TERMINATION FACTOR, MITOCHONDRIAL"/>
    <property type="match status" value="1"/>
</dbReference>
<proteinExistence type="inferred from homology"/>
<keyword evidence="5" id="KW-0597">Phosphoprotein</keyword>
<evidence type="ECO:0000256" key="13">
    <source>
        <dbReference type="SAM" id="MobiDB-lite"/>
    </source>
</evidence>
<dbReference type="GO" id="GO:0006393">
    <property type="term" value="P:termination of mitochondrial transcription"/>
    <property type="evidence" value="ECO:0007669"/>
    <property type="project" value="TreeGrafter"/>
</dbReference>
<dbReference type="AlphaFoldDB" id="A0AA47MAD1"/>
<evidence type="ECO:0000256" key="4">
    <source>
        <dbReference type="ARBA" id="ARBA00022472"/>
    </source>
</evidence>
<feature type="compositionally biased region" description="Low complexity" evidence="13">
    <location>
        <begin position="61"/>
        <end position="71"/>
    </location>
</feature>
<organism evidence="14 15">
    <name type="scientific">Merluccius polli</name>
    <name type="common">Benguela hake</name>
    <name type="synonym">Merluccius cadenati</name>
    <dbReference type="NCBI Taxonomy" id="89951"/>
    <lineage>
        <taxon>Eukaryota</taxon>
        <taxon>Metazoa</taxon>
        <taxon>Chordata</taxon>
        <taxon>Craniata</taxon>
        <taxon>Vertebrata</taxon>
        <taxon>Euteleostomi</taxon>
        <taxon>Actinopterygii</taxon>
        <taxon>Neopterygii</taxon>
        <taxon>Teleostei</taxon>
        <taxon>Neoteleostei</taxon>
        <taxon>Acanthomorphata</taxon>
        <taxon>Zeiogadaria</taxon>
        <taxon>Gadariae</taxon>
        <taxon>Gadiformes</taxon>
        <taxon>Gadoidei</taxon>
        <taxon>Merlucciidae</taxon>
        <taxon>Merluccius</taxon>
    </lineage>
</organism>
<accession>A0AA47MAD1</accession>
<dbReference type="Gene3D" id="1.25.70.10">
    <property type="entry name" value="Transcription termination factor 3, mitochondrial"/>
    <property type="match status" value="1"/>
</dbReference>
<keyword evidence="10" id="KW-0496">Mitochondrion</keyword>
<comment type="caution">
    <text evidence="14">The sequence shown here is derived from an EMBL/GenBank/DDBJ whole genome shotgun (WGS) entry which is preliminary data.</text>
</comment>
<evidence type="ECO:0000256" key="3">
    <source>
        <dbReference type="ARBA" id="ARBA00011245"/>
    </source>
</evidence>
<dbReference type="InterPro" id="IPR038538">
    <property type="entry name" value="MTERF_sf"/>
</dbReference>
<dbReference type="InterPro" id="IPR003690">
    <property type="entry name" value="MTERF"/>
</dbReference>
<dbReference type="Pfam" id="PF02536">
    <property type="entry name" value="mTERF"/>
    <property type="match status" value="1"/>
</dbReference>
<evidence type="ECO:0000256" key="2">
    <source>
        <dbReference type="ARBA" id="ARBA00007692"/>
    </source>
</evidence>
<dbReference type="SMART" id="SM00733">
    <property type="entry name" value="Mterf"/>
    <property type="match status" value="6"/>
</dbReference>
<feature type="compositionally biased region" description="Pro residues" evidence="13">
    <location>
        <begin position="404"/>
        <end position="424"/>
    </location>
</feature>
<dbReference type="GO" id="GO:0003677">
    <property type="term" value="F:DNA binding"/>
    <property type="evidence" value="ECO:0007669"/>
    <property type="project" value="UniProtKB-KW"/>
</dbReference>
<comment type="function">
    <text evidence="12">Transcription termination factor. Binds to a 28 bp region within the tRNA(Leu(uur)) gene at a position immediately adjacent to and downstream of the 16S rRNA gene; this region comprises a tridecamer sequence critical for directing accurate termination. Binds DNA along the major grove and promotes DNA bending and partial unwinding. Promotes base flipping. Transcription termination activity appears to be polarized with highest specificity for transcripts initiated on the light strand.</text>
</comment>
<comment type="similarity">
    <text evidence="2">Belongs to the mTERF family.</text>
</comment>
<evidence type="ECO:0000256" key="11">
    <source>
        <dbReference type="ARBA" id="ARBA00023163"/>
    </source>
</evidence>
<evidence type="ECO:0000256" key="6">
    <source>
        <dbReference type="ARBA" id="ARBA00022737"/>
    </source>
</evidence>
<evidence type="ECO:0000256" key="5">
    <source>
        <dbReference type="ARBA" id="ARBA00022553"/>
    </source>
</evidence>
<feature type="region of interest" description="Disordered" evidence="13">
    <location>
        <begin position="40"/>
        <end position="71"/>
    </location>
</feature>
<evidence type="ECO:0000256" key="12">
    <source>
        <dbReference type="ARBA" id="ARBA00037520"/>
    </source>
</evidence>
<evidence type="ECO:0000313" key="15">
    <source>
        <dbReference type="Proteomes" id="UP001174136"/>
    </source>
</evidence>
<name>A0AA47MAD1_MERPO</name>
<keyword evidence="15" id="KW-1185">Reference proteome</keyword>
<evidence type="ECO:0000256" key="7">
    <source>
        <dbReference type="ARBA" id="ARBA00022946"/>
    </source>
</evidence>
<gene>
    <name evidence="14" type="primary">MTERF1</name>
    <name evidence="14" type="ORF">N1851_027412</name>
</gene>
<sequence>MTLVSGTRAVLSLRRSVALQCSSSLLAIRRASPWPPVRGLCTVTPTPDGGGDGGGIDDGKQQQQPQPSKAPENVSLLENLSLLGVDLKKARQRQPGVLRRLLTNENDVAGFLRAKGAGREAIASIISRYPRAITRSRDHLEQRWALWRRVFACDSEVVGILSRSPESFFRTSDNENLEKNIAFLTSLGFGAKALHRLVTTAPRTFSNSPQLNRQMVELLEEVGAELGLTDRSPQTPRQFAKAVIGRNVYILIRSTKRVRRNVAELRASLRLGDGELLALLQGPGAEVLDLSNEYLSKNFKGLQRRMASEGCAPADVRRLVMSHPMVLYTGTKNLNAKLDCLLRGGITMEQVVDKPKVLDYSMQNMAARIQELRRVGYDFQKSGIAIMDTSRKRFDAKMEKLTAAPPPPPPPSSPPPPPPQEEGG</sequence>
<dbReference type="Proteomes" id="UP001174136">
    <property type="component" value="Unassembled WGS sequence"/>
</dbReference>
<keyword evidence="6" id="KW-0677">Repeat</keyword>
<keyword evidence="7" id="KW-0809">Transit peptide</keyword>
<comment type="subunit">
    <text evidence="3">Monomer.</text>
</comment>
<keyword evidence="8" id="KW-0805">Transcription regulation</keyword>
<keyword evidence="4" id="KW-0806">Transcription termination</keyword>
<evidence type="ECO:0000313" key="14">
    <source>
        <dbReference type="EMBL" id="KAK0136481.1"/>
    </source>
</evidence>
<keyword evidence="11" id="KW-0804">Transcription</keyword>
<dbReference type="PANTHER" id="PTHR15437:SF2">
    <property type="entry name" value="TRANSCRIPTION TERMINATION FACTOR 1, MITOCHONDRIAL"/>
    <property type="match status" value="1"/>
</dbReference>
<evidence type="ECO:0000256" key="9">
    <source>
        <dbReference type="ARBA" id="ARBA00023125"/>
    </source>
</evidence>
<evidence type="ECO:0000256" key="1">
    <source>
        <dbReference type="ARBA" id="ARBA00004173"/>
    </source>
</evidence>
<protein>
    <submittedName>
        <fullName evidence="14">Transcription termination factor 1, mitochondrial</fullName>
    </submittedName>
</protein>
<evidence type="ECO:0000256" key="10">
    <source>
        <dbReference type="ARBA" id="ARBA00023128"/>
    </source>
</evidence>
<dbReference type="GO" id="GO:0005759">
    <property type="term" value="C:mitochondrial matrix"/>
    <property type="evidence" value="ECO:0007669"/>
    <property type="project" value="TreeGrafter"/>
</dbReference>
<feature type="region of interest" description="Disordered" evidence="13">
    <location>
        <begin position="395"/>
        <end position="424"/>
    </location>
</feature>
<comment type="subcellular location">
    <subcellularLocation>
        <location evidence="1">Mitochondrion</location>
    </subcellularLocation>
</comment>